<dbReference type="EMBL" id="BAABRV010000005">
    <property type="protein sequence ID" value="GAA5533898.1"/>
    <property type="molecule type" value="Genomic_DNA"/>
</dbReference>
<dbReference type="RefSeq" id="WP_345454730.1">
    <property type="nucleotide sequence ID" value="NZ_BAABRV010000005.1"/>
</dbReference>
<evidence type="ECO:0000313" key="2">
    <source>
        <dbReference type="EMBL" id="GAA5533898.1"/>
    </source>
</evidence>
<evidence type="ECO:0000313" key="3">
    <source>
        <dbReference type="Proteomes" id="UP001404956"/>
    </source>
</evidence>
<feature type="signal peptide" evidence="1">
    <location>
        <begin position="1"/>
        <end position="19"/>
    </location>
</feature>
<proteinExistence type="predicted"/>
<keyword evidence="3" id="KW-1185">Reference proteome</keyword>
<protein>
    <submittedName>
        <fullName evidence="2">Uncharacterized protein</fullName>
    </submittedName>
</protein>
<accession>A0ABP9XEU6</accession>
<sequence>MRRFLLLAAVLASPAAAQTATPADAVQAVAHAGRQVIAYLPDLQTAPLAQALKKAASSQVRVYLIAPRNAHMISGSFLPSVALANAEKPPLPLSYHFRTLNAPAFVIVDNRLGFLGSGLTTGGSDVRPMTASEIAPYVKSSTDAIKTSPAQPARVLIKERYGLKY</sequence>
<keyword evidence="1" id="KW-0732">Signal</keyword>
<gene>
    <name evidence="2" type="ORF">Dalu01_02306</name>
</gene>
<evidence type="ECO:0000256" key="1">
    <source>
        <dbReference type="SAM" id="SignalP"/>
    </source>
</evidence>
<dbReference type="SUPFAM" id="SSF56024">
    <property type="entry name" value="Phospholipase D/nuclease"/>
    <property type="match status" value="1"/>
</dbReference>
<dbReference type="Proteomes" id="UP001404956">
    <property type="component" value="Unassembled WGS sequence"/>
</dbReference>
<comment type="caution">
    <text evidence="2">The sequence shown here is derived from an EMBL/GenBank/DDBJ whole genome shotgun (WGS) entry which is preliminary data.</text>
</comment>
<reference evidence="2 3" key="1">
    <citation type="submission" date="2024-02" db="EMBL/GenBank/DDBJ databases">
        <title>Deinococcus aluminii NBRC 112889.</title>
        <authorList>
            <person name="Ichikawa N."/>
            <person name="Katano-Makiyama Y."/>
            <person name="Hidaka K."/>
        </authorList>
    </citation>
    <scope>NUCLEOTIDE SEQUENCE [LARGE SCALE GENOMIC DNA]</scope>
    <source>
        <strain evidence="2 3">NBRC 112889</strain>
    </source>
</reference>
<organism evidence="2 3">
    <name type="scientific">Deinococcus aluminii</name>
    <dbReference type="NCBI Taxonomy" id="1656885"/>
    <lineage>
        <taxon>Bacteria</taxon>
        <taxon>Thermotogati</taxon>
        <taxon>Deinococcota</taxon>
        <taxon>Deinococci</taxon>
        <taxon>Deinococcales</taxon>
        <taxon>Deinococcaceae</taxon>
        <taxon>Deinococcus</taxon>
    </lineage>
</organism>
<feature type="chain" id="PRO_5047479707" evidence="1">
    <location>
        <begin position="20"/>
        <end position="165"/>
    </location>
</feature>
<name>A0ABP9XEU6_9DEIO</name>